<protein>
    <submittedName>
        <fullName evidence="1">Uncharacterized protein</fullName>
    </submittedName>
</protein>
<gene>
    <name evidence="1" type="ORF">AMTR_s00052p00227890</name>
</gene>
<dbReference type="HOGENOM" id="CLU_2161805_0_0_1"/>
<evidence type="ECO:0000313" key="1">
    <source>
        <dbReference type="EMBL" id="ERN16480.1"/>
    </source>
</evidence>
<keyword evidence="2" id="KW-1185">Reference proteome</keyword>
<accession>U5D2K6</accession>
<evidence type="ECO:0000313" key="2">
    <source>
        <dbReference type="Proteomes" id="UP000017836"/>
    </source>
</evidence>
<sequence>MQDSRNSQESYVIKEKEGEIESQDPFYVEVELIKDWHNPVNEYFLHNQLPKSPIESTKIRGSTTRYELEYCLEMETKKTQAWGLEEHSVVETTKSQVRALEEDLEVETTKV</sequence>
<dbReference type="Gramene" id="ERN16480">
    <property type="protein sequence ID" value="ERN16480"/>
    <property type="gene ID" value="AMTR_s00052p00227890"/>
</dbReference>
<dbReference type="EMBL" id="KI392446">
    <property type="protein sequence ID" value="ERN16480.1"/>
    <property type="molecule type" value="Genomic_DNA"/>
</dbReference>
<reference evidence="2" key="1">
    <citation type="journal article" date="2013" name="Science">
        <title>The Amborella genome and the evolution of flowering plants.</title>
        <authorList>
            <consortium name="Amborella Genome Project"/>
        </authorList>
    </citation>
    <scope>NUCLEOTIDE SEQUENCE [LARGE SCALE GENOMIC DNA]</scope>
</reference>
<dbReference type="Proteomes" id="UP000017836">
    <property type="component" value="Unassembled WGS sequence"/>
</dbReference>
<name>U5D2K6_AMBTC</name>
<dbReference type="AlphaFoldDB" id="U5D2K6"/>
<proteinExistence type="predicted"/>
<organism evidence="1 2">
    <name type="scientific">Amborella trichopoda</name>
    <dbReference type="NCBI Taxonomy" id="13333"/>
    <lineage>
        <taxon>Eukaryota</taxon>
        <taxon>Viridiplantae</taxon>
        <taxon>Streptophyta</taxon>
        <taxon>Embryophyta</taxon>
        <taxon>Tracheophyta</taxon>
        <taxon>Spermatophyta</taxon>
        <taxon>Magnoliopsida</taxon>
        <taxon>Amborellales</taxon>
        <taxon>Amborellaceae</taxon>
        <taxon>Amborella</taxon>
    </lineage>
</organism>